<dbReference type="EMBL" id="BAABJO010000003">
    <property type="protein sequence ID" value="GAA5114073.1"/>
    <property type="molecule type" value="Genomic_DNA"/>
</dbReference>
<protein>
    <recommendedName>
        <fullName evidence="3">DUF4286 family protein</fullName>
    </recommendedName>
</protein>
<sequence length="119" mass="13874">MGERGTGLLLVMIDIDPAYEEDFNRWYDEEHFPERMQCPGFLSARRFVSVEGEPKYLAFYELENPEVLDSPEYRAMQPPSEWTRKLTPHFTALTRNVYRDITPELPPEGSFVFPPRAGS</sequence>
<dbReference type="Proteomes" id="UP001500804">
    <property type="component" value="Unassembled WGS sequence"/>
</dbReference>
<keyword evidence="2" id="KW-1185">Reference proteome</keyword>
<name>A0ABP9NFR6_9PSEU</name>
<dbReference type="InterPro" id="IPR011008">
    <property type="entry name" value="Dimeric_a/b-barrel"/>
</dbReference>
<evidence type="ECO:0000313" key="2">
    <source>
        <dbReference type="Proteomes" id="UP001500804"/>
    </source>
</evidence>
<dbReference type="InterPro" id="IPR025563">
    <property type="entry name" value="DUF4286"/>
</dbReference>
<gene>
    <name evidence="1" type="ORF">GCM10023320_10610</name>
</gene>
<accession>A0ABP9NFR6</accession>
<dbReference type="RefSeq" id="WP_345603631.1">
    <property type="nucleotide sequence ID" value="NZ_BAABJO010000003.1"/>
</dbReference>
<organism evidence="1 2">
    <name type="scientific">Pseudonocardia adelaidensis</name>
    <dbReference type="NCBI Taxonomy" id="648754"/>
    <lineage>
        <taxon>Bacteria</taxon>
        <taxon>Bacillati</taxon>
        <taxon>Actinomycetota</taxon>
        <taxon>Actinomycetes</taxon>
        <taxon>Pseudonocardiales</taxon>
        <taxon>Pseudonocardiaceae</taxon>
        <taxon>Pseudonocardia</taxon>
    </lineage>
</organism>
<proteinExistence type="predicted"/>
<evidence type="ECO:0000313" key="1">
    <source>
        <dbReference type="EMBL" id="GAA5114073.1"/>
    </source>
</evidence>
<comment type="caution">
    <text evidence="1">The sequence shown here is derived from an EMBL/GenBank/DDBJ whole genome shotgun (WGS) entry which is preliminary data.</text>
</comment>
<evidence type="ECO:0008006" key="3">
    <source>
        <dbReference type="Google" id="ProtNLM"/>
    </source>
</evidence>
<dbReference type="SUPFAM" id="SSF54909">
    <property type="entry name" value="Dimeric alpha+beta barrel"/>
    <property type="match status" value="1"/>
</dbReference>
<reference evidence="2" key="1">
    <citation type="journal article" date="2019" name="Int. J. Syst. Evol. Microbiol.">
        <title>The Global Catalogue of Microorganisms (GCM) 10K type strain sequencing project: providing services to taxonomists for standard genome sequencing and annotation.</title>
        <authorList>
            <consortium name="The Broad Institute Genomics Platform"/>
            <consortium name="The Broad Institute Genome Sequencing Center for Infectious Disease"/>
            <person name="Wu L."/>
            <person name="Ma J."/>
        </authorList>
    </citation>
    <scope>NUCLEOTIDE SEQUENCE [LARGE SCALE GENOMIC DNA]</scope>
    <source>
        <strain evidence="2">JCM 18302</strain>
    </source>
</reference>
<dbReference type="Pfam" id="PF14114">
    <property type="entry name" value="DUF4286"/>
    <property type="match status" value="1"/>
</dbReference>